<evidence type="ECO:0000256" key="1">
    <source>
        <dbReference type="SAM" id="SignalP"/>
    </source>
</evidence>
<dbReference type="OrthoDB" id="2545620at2759"/>
<dbReference type="EMBL" id="LK056650">
    <property type="protein sequence ID" value="CDS81907.1"/>
    <property type="molecule type" value="Genomic_DNA"/>
</dbReference>
<feature type="signal peptide" evidence="1">
    <location>
        <begin position="1"/>
        <end position="23"/>
    </location>
</feature>
<organism evidence="2">
    <name type="scientific">Sporisorium scitamineum</name>
    <dbReference type="NCBI Taxonomy" id="49012"/>
    <lineage>
        <taxon>Eukaryota</taxon>
        <taxon>Fungi</taxon>
        <taxon>Dikarya</taxon>
        <taxon>Basidiomycota</taxon>
        <taxon>Ustilaginomycotina</taxon>
        <taxon>Ustilaginomycetes</taxon>
        <taxon>Ustilaginales</taxon>
        <taxon>Ustilaginaceae</taxon>
        <taxon>Sporisorium</taxon>
    </lineage>
</organism>
<keyword evidence="1" id="KW-0732">Signal</keyword>
<proteinExistence type="predicted"/>
<sequence length="272" mass="31147">MKKPTTVFLHSLFLVLCAVAVTALPPLPAGVSQVEAAIALADKSKFSQPLSATELGEKLYSLSVLEGDPSRPFAIKQQLQSQAFYRMMADRYAHFRPDAKGLPVFVAHRRFDELVDRYWEAFSAEYVLKYKERVHRELDWYKHDKQEYLKVQNPEIVKSRMAGWVQGAIPSSQVPGSEKSQEALTTFFTEQELIQSPSFMTHYQDLPDEKRTAIKYLDNEVAGKLFHVYLINIYETAAREHILSKFSSEDPNTLRRFSNVEGSSSRSPWYGE</sequence>
<gene>
    <name evidence="2" type="ORF">SPSC_00089</name>
</gene>
<accession>A0A127Z5C4</accession>
<feature type="chain" id="PRO_5007281100" evidence="1">
    <location>
        <begin position="24"/>
        <end position="272"/>
    </location>
</feature>
<reference evidence="2" key="1">
    <citation type="submission" date="2014-06" db="EMBL/GenBank/DDBJ databases">
        <authorList>
            <person name="Ju J."/>
            <person name="Zhang J."/>
        </authorList>
    </citation>
    <scope>NUCLEOTIDE SEQUENCE</scope>
    <source>
        <strain evidence="2">SscI8</strain>
    </source>
</reference>
<evidence type="ECO:0000313" key="2">
    <source>
        <dbReference type="EMBL" id="CDS81907.1"/>
    </source>
</evidence>
<protein>
    <submittedName>
        <fullName evidence="2">Uncharacterized protein</fullName>
    </submittedName>
</protein>
<name>A0A127Z5C4_9BASI</name>
<dbReference type="AlphaFoldDB" id="A0A127Z5C4"/>